<proteinExistence type="predicted"/>
<gene>
    <name evidence="2" type="ORF">FC46_GL000747</name>
</gene>
<dbReference type="Pfam" id="PF02661">
    <property type="entry name" value="Fic"/>
    <property type="match status" value="1"/>
</dbReference>
<accession>A0A0R1UAA1</accession>
<comment type="caution">
    <text evidence="2">The sequence shown here is derived from an EMBL/GenBank/DDBJ whole genome shotgun (WGS) entry which is preliminary data.</text>
</comment>
<dbReference type="PROSITE" id="PS51459">
    <property type="entry name" value="FIDO"/>
    <property type="match status" value="1"/>
</dbReference>
<dbReference type="OrthoDB" id="9807853at2"/>
<dbReference type="SUPFAM" id="SSF140931">
    <property type="entry name" value="Fic-like"/>
    <property type="match status" value="1"/>
</dbReference>
<keyword evidence="3" id="KW-1185">Reference proteome</keyword>
<dbReference type="Proteomes" id="UP000051036">
    <property type="component" value="Unassembled WGS sequence"/>
</dbReference>
<dbReference type="AlphaFoldDB" id="A0A0R1UAA1"/>
<feature type="domain" description="Fido" evidence="1">
    <location>
        <begin position="79"/>
        <end position="214"/>
    </location>
</feature>
<evidence type="ECO:0000313" key="3">
    <source>
        <dbReference type="Proteomes" id="UP000051036"/>
    </source>
</evidence>
<evidence type="ECO:0000313" key="2">
    <source>
        <dbReference type="EMBL" id="KRL89572.1"/>
    </source>
</evidence>
<evidence type="ECO:0000259" key="1">
    <source>
        <dbReference type="PROSITE" id="PS51459"/>
    </source>
</evidence>
<dbReference type="EMBL" id="AZFM01000021">
    <property type="protein sequence ID" value="KRL89572.1"/>
    <property type="molecule type" value="Genomic_DNA"/>
</dbReference>
<dbReference type="InterPro" id="IPR003812">
    <property type="entry name" value="Fido"/>
</dbReference>
<dbReference type="STRING" id="1423763.FC46_GL000747"/>
<dbReference type="RefSeq" id="WP_057799074.1">
    <property type="nucleotide sequence ID" value="NZ_AZFM01000021.1"/>
</dbReference>
<organism evidence="2 3">
    <name type="scientific">Lactobacillus kalixensis DSM 16043</name>
    <dbReference type="NCBI Taxonomy" id="1423763"/>
    <lineage>
        <taxon>Bacteria</taxon>
        <taxon>Bacillati</taxon>
        <taxon>Bacillota</taxon>
        <taxon>Bacilli</taxon>
        <taxon>Lactobacillales</taxon>
        <taxon>Lactobacillaceae</taxon>
        <taxon>Lactobacillus</taxon>
    </lineage>
</organism>
<dbReference type="InterPro" id="IPR036597">
    <property type="entry name" value="Fido-like_dom_sf"/>
</dbReference>
<dbReference type="PATRIC" id="fig|1423763.3.peg.754"/>
<sequence length="241" mass="27561">MKFEDKYHLTPDENKRYAKANLARLVFANSRFEGLSTTLPQTETIVAGLGVDGVSVDDINTIVQLKRGWQYIINEDKPLSLQVERNINKIVARDDALFPGELRTGHGLVGTYRGDFVPPEDINAENEEKYLKDLNNSNRSTTDKALTLMFHNMRQQMFWDGNKRSATLAANKLMIENGAGLIAVPEDKYPIFLKKISDYYYSSDMSEVKDWTYKNGVQGITPRHEKNYKSKVDPNIQKYLD</sequence>
<reference evidence="2 3" key="1">
    <citation type="journal article" date="2015" name="Genome Announc.">
        <title>Expanding the biotechnology potential of lactobacilli through comparative genomics of 213 strains and associated genera.</title>
        <authorList>
            <person name="Sun Z."/>
            <person name="Harris H.M."/>
            <person name="McCann A."/>
            <person name="Guo C."/>
            <person name="Argimon S."/>
            <person name="Zhang W."/>
            <person name="Yang X."/>
            <person name="Jeffery I.B."/>
            <person name="Cooney J.C."/>
            <person name="Kagawa T.F."/>
            <person name="Liu W."/>
            <person name="Song Y."/>
            <person name="Salvetti E."/>
            <person name="Wrobel A."/>
            <person name="Rasinkangas P."/>
            <person name="Parkhill J."/>
            <person name="Rea M.C."/>
            <person name="O'Sullivan O."/>
            <person name="Ritari J."/>
            <person name="Douillard F.P."/>
            <person name="Paul Ross R."/>
            <person name="Yang R."/>
            <person name="Briner A.E."/>
            <person name="Felis G.E."/>
            <person name="de Vos W.M."/>
            <person name="Barrangou R."/>
            <person name="Klaenhammer T.R."/>
            <person name="Caufield P.W."/>
            <person name="Cui Y."/>
            <person name="Zhang H."/>
            <person name="O'Toole P.W."/>
        </authorList>
    </citation>
    <scope>NUCLEOTIDE SEQUENCE [LARGE SCALE GENOMIC DNA]</scope>
    <source>
        <strain evidence="2 3">DSM 16043</strain>
    </source>
</reference>
<dbReference type="Gene3D" id="1.10.3290.10">
    <property type="entry name" value="Fido-like domain"/>
    <property type="match status" value="1"/>
</dbReference>
<name>A0A0R1UAA1_9LACO</name>
<protein>
    <recommendedName>
        <fullName evidence="1">Fido domain-containing protein</fullName>
    </recommendedName>
</protein>